<accession>A0A061SD16</accession>
<name>A0A061SD16_9CHLO</name>
<proteinExistence type="predicted"/>
<organism evidence="1">
    <name type="scientific">Tetraselmis sp. GSL018</name>
    <dbReference type="NCBI Taxonomy" id="582737"/>
    <lineage>
        <taxon>Eukaryota</taxon>
        <taxon>Viridiplantae</taxon>
        <taxon>Chlorophyta</taxon>
        <taxon>core chlorophytes</taxon>
        <taxon>Chlorodendrophyceae</taxon>
        <taxon>Chlorodendrales</taxon>
        <taxon>Chlorodendraceae</taxon>
        <taxon>Tetraselmis</taxon>
    </lineage>
</organism>
<feature type="non-terminal residue" evidence="1">
    <location>
        <position position="1"/>
    </location>
</feature>
<protein>
    <submittedName>
        <fullName evidence="1">Uncharacterized protein</fullName>
    </submittedName>
</protein>
<reference evidence="1" key="1">
    <citation type="submission" date="2014-05" db="EMBL/GenBank/DDBJ databases">
        <title>The transcriptome of the halophilic microalga Tetraselmis sp. GSL018 isolated from the Great Salt Lake, Utah.</title>
        <authorList>
            <person name="Jinkerson R.E."/>
            <person name="D'Adamo S."/>
            <person name="Posewitz M.C."/>
        </authorList>
    </citation>
    <scope>NUCLEOTIDE SEQUENCE</scope>
    <source>
        <strain evidence="1">GSL018</strain>
    </source>
</reference>
<evidence type="ECO:0000313" key="1">
    <source>
        <dbReference type="EMBL" id="JAC80770.1"/>
    </source>
</evidence>
<sequence>PFPLAFLAPVFFPIRKAAILRSSAESVCGGGAYSPRSFPRGSGGRPGAPSRIRGCARQGRGVKMPWLTRCLCVWCLCVRMIE</sequence>
<gene>
    <name evidence="1" type="ORF">TSPGSL018_9513</name>
</gene>
<dbReference type="EMBL" id="GBEZ01004449">
    <property type="protein sequence ID" value="JAC80770.1"/>
    <property type="molecule type" value="Transcribed_RNA"/>
</dbReference>
<dbReference type="AlphaFoldDB" id="A0A061SD16"/>